<keyword evidence="13" id="KW-1185">Reference proteome</keyword>
<feature type="binding site" evidence="9">
    <location>
        <position position="276"/>
    </location>
    <ligand>
        <name>Mg(2+)</name>
        <dbReference type="ChEBI" id="CHEBI:18420"/>
        <label>2</label>
    </ligand>
</feature>
<dbReference type="GO" id="GO:0003968">
    <property type="term" value="F:RNA-directed RNA polymerase activity"/>
    <property type="evidence" value="ECO:0007669"/>
    <property type="project" value="UniProtKB-KW"/>
</dbReference>
<dbReference type="Proteomes" id="UP000676878">
    <property type="component" value="Segment"/>
</dbReference>
<dbReference type="GO" id="GO:0039694">
    <property type="term" value="P:viral RNA genome replication"/>
    <property type="evidence" value="ECO:0007669"/>
    <property type="project" value="InterPro"/>
</dbReference>
<dbReference type="InterPro" id="IPR043502">
    <property type="entry name" value="DNA/RNA_pol_sf"/>
</dbReference>
<feature type="compositionally biased region" description="Polar residues" evidence="10">
    <location>
        <begin position="536"/>
        <end position="555"/>
    </location>
</feature>
<organism evidence="12 13">
    <name type="scientific">ssRNA phage ESE058</name>
    <dbReference type="NCBI Taxonomy" id="2786006"/>
    <lineage>
        <taxon>Viruses</taxon>
        <taxon>Riboviria</taxon>
        <taxon>Orthornavirae</taxon>
        <taxon>Lenarviricota</taxon>
        <taxon>Leviviricetes</taxon>
        <taxon>Norzivirales</taxon>
        <taxon>Fiersviridae</taxon>
        <taxon>Jiesduavirus</taxon>
        <taxon>Jiesduavirus defluviicola</taxon>
    </lineage>
</organism>
<dbReference type="InterPro" id="IPR005093">
    <property type="entry name" value="RNArep_beta"/>
</dbReference>
<dbReference type="EMBL" id="BK013378">
    <property type="protein sequence ID" value="DAD49914.1"/>
    <property type="molecule type" value="Genomic_RNA"/>
</dbReference>
<protein>
    <recommendedName>
        <fullName evidence="1">RNA-directed RNA polymerase</fullName>
        <ecNumber evidence="1">2.7.7.48</ecNumber>
    </recommendedName>
    <alternativeName>
        <fullName evidence="7">RNA replicase beta chain</fullName>
    </alternativeName>
</protein>
<dbReference type="EC" id="2.7.7.48" evidence="1"/>
<accession>A0A8S5KYE8</accession>
<evidence type="ECO:0000256" key="4">
    <source>
        <dbReference type="ARBA" id="ARBA00022695"/>
    </source>
</evidence>
<sequence>MRVDSCPEMVVMTSLCETLDTARSLSIYLLIKYEDDLTVVKYLKNGIDPKEYSSADSFSKDYNLIKILSKWKGWNTGVNLKEQAISNWKSAEVHNRKTNDRLRFAVASNSRVESVLYRAQRKIANILGDAPVSLEWTDYCSWSGGSTVDLRRGTTVPQKMTSKLTVTTKALTCMSHVVGHDPIWFESITGQTLDGPCCIMLDYFTVVDHETFDTVPKDATSDRTIGKQPTANIYLQKGAGQLIRSKLRRVGVELNDQTFNQQLAQLAQKLDLATVDIKDASNTLARELVYDLLPLDWAMFLDRLRCSSIIIGKEVIPTQMFSAMGNGFTFELESLIFYTLAAACCEQEGLCNWYTNVFGDDIVVPSLAYPLLVEVLFRCGFVVNTEKSYSSGVFYESCGKHYFDNVDVTPIYQKSTTSGKREEIIRFHNRIIRWSKRLKIDCSRQGRILRKYYANFGDDLEPRIPIYGTDDSGFICDSVTRGSSDNNHGFLCIVYRPAPRYQTTKQKPFYALALRVRTLGSELSDGLSADLKGGVNPTTRPSREQASLSYSKRVS</sequence>
<dbReference type="GeneID" id="80398428"/>
<evidence type="ECO:0000256" key="2">
    <source>
        <dbReference type="ARBA" id="ARBA00022484"/>
    </source>
</evidence>
<comment type="catalytic activity">
    <reaction evidence="8">
        <text>RNA(n) + a ribonucleoside 5'-triphosphate = RNA(n+1) + diphosphate</text>
        <dbReference type="Rhea" id="RHEA:21248"/>
        <dbReference type="Rhea" id="RHEA-COMP:14527"/>
        <dbReference type="Rhea" id="RHEA-COMP:17342"/>
        <dbReference type="ChEBI" id="CHEBI:33019"/>
        <dbReference type="ChEBI" id="CHEBI:61557"/>
        <dbReference type="ChEBI" id="CHEBI:140395"/>
        <dbReference type="EC" id="2.7.7.48"/>
    </reaction>
</comment>
<feature type="binding site" evidence="9">
    <location>
        <position position="361"/>
    </location>
    <ligand>
        <name>Mg(2+)</name>
        <dbReference type="ChEBI" id="CHEBI:18420"/>
        <label>2</label>
    </ligand>
</feature>
<dbReference type="Pfam" id="PF03431">
    <property type="entry name" value="RNA_replicase_B"/>
    <property type="match status" value="1"/>
</dbReference>
<evidence type="ECO:0000256" key="5">
    <source>
        <dbReference type="ARBA" id="ARBA00022741"/>
    </source>
</evidence>
<reference evidence="12" key="1">
    <citation type="submission" date="2020-09" db="EMBL/GenBank/DDBJ databases">
        <title>Leviviricetes taxonomy.</title>
        <authorList>
            <person name="Stockdale S.R."/>
            <person name="Callanan J."/>
            <person name="Adriaenssens E.M."/>
            <person name="Kuhn J.H."/>
            <person name="Rumnieks J."/>
            <person name="Shkoporov A."/>
            <person name="Draper L.A."/>
            <person name="Ross P."/>
            <person name="Hill C."/>
        </authorList>
    </citation>
    <scope>NUCLEOTIDE SEQUENCE</scope>
</reference>
<proteinExistence type="predicted"/>
<keyword evidence="9" id="KW-0479">Metal-binding</keyword>
<dbReference type="GO" id="GO:0000166">
    <property type="term" value="F:nucleotide binding"/>
    <property type="evidence" value="ECO:0007669"/>
    <property type="project" value="UniProtKB-KW"/>
</dbReference>
<dbReference type="SUPFAM" id="SSF56672">
    <property type="entry name" value="DNA/RNA polymerases"/>
    <property type="match status" value="1"/>
</dbReference>
<dbReference type="PROSITE" id="PS50522">
    <property type="entry name" value="RDRP_PHAGE"/>
    <property type="match status" value="1"/>
</dbReference>
<evidence type="ECO:0000259" key="11">
    <source>
        <dbReference type="PROSITE" id="PS50522"/>
    </source>
</evidence>
<feature type="binding site" evidence="9">
    <location>
        <position position="360"/>
    </location>
    <ligand>
        <name>Mg(2+)</name>
        <dbReference type="ChEBI" id="CHEBI:18420"/>
        <label>2</label>
    </ligand>
</feature>
<evidence type="ECO:0000256" key="7">
    <source>
        <dbReference type="ARBA" id="ARBA00030248"/>
    </source>
</evidence>
<comment type="cofactor">
    <cofactor evidence="9">
        <name>Mg(2+)</name>
        <dbReference type="ChEBI" id="CHEBI:18420"/>
    </cofactor>
    <text evidence="9">Binds 2 Mg(2+) per subunit.</text>
</comment>
<keyword evidence="3" id="KW-0808">Transferase</keyword>
<feature type="domain" description="RdRp catalytic" evidence="11">
    <location>
        <begin position="261"/>
        <end position="392"/>
    </location>
</feature>
<evidence type="ECO:0000256" key="10">
    <source>
        <dbReference type="SAM" id="MobiDB-lite"/>
    </source>
</evidence>
<keyword evidence="2 12" id="KW-0696">RNA-directed RNA polymerase</keyword>
<gene>
    <name evidence="12" type="primary">ESE058_3</name>
</gene>
<evidence type="ECO:0000313" key="12">
    <source>
        <dbReference type="EMBL" id="DAD49914.1"/>
    </source>
</evidence>
<evidence type="ECO:0000256" key="3">
    <source>
        <dbReference type="ARBA" id="ARBA00022679"/>
    </source>
</evidence>
<evidence type="ECO:0000256" key="9">
    <source>
        <dbReference type="PIRSR" id="PIRSR605093-1"/>
    </source>
</evidence>
<dbReference type="InterPro" id="IPR007096">
    <property type="entry name" value="RNA-dir_Rpol_cat_phage"/>
</dbReference>
<dbReference type="RefSeq" id="YP_010769419.1">
    <property type="nucleotide sequence ID" value="NC_073968.1"/>
</dbReference>
<keyword evidence="5" id="KW-0547">Nucleotide-binding</keyword>
<evidence type="ECO:0000256" key="1">
    <source>
        <dbReference type="ARBA" id="ARBA00012494"/>
    </source>
</evidence>
<keyword evidence="6" id="KW-0693">Viral RNA replication</keyword>
<dbReference type="GO" id="GO:0046872">
    <property type="term" value="F:metal ion binding"/>
    <property type="evidence" value="ECO:0007669"/>
    <property type="project" value="UniProtKB-KW"/>
</dbReference>
<keyword evidence="9" id="KW-0460">Magnesium</keyword>
<evidence type="ECO:0000256" key="6">
    <source>
        <dbReference type="ARBA" id="ARBA00022953"/>
    </source>
</evidence>
<name>A0A8S5KYE8_9VIRU</name>
<evidence type="ECO:0000313" key="13">
    <source>
        <dbReference type="Proteomes" id="UP000676878"/>
    </source>
</evidence>
<dbReference type="KEGG" id="vg:80398428"/>
<feature type="region of interest" description="Disordered" evidence="10">
    <location>
        <begin position="530"/>
        <end position="555"/>
    </location>
</feature>
<evidence type="ECO:0000256" key="8">
    <source>
        <dbReference type="ARBA" id="ARBA00048744"/>
    </source>
</evidence>
<keyword evidence="4" id="KW-0548">Nucleotidyltransferase</keyword>